<evidence type="ECO:0000313" key="3">
    <source>
        <dbReference type="EMBL" id="GIG34373.1"/>
    </source>
</evidence>
<dbReference type="SMART" id="SM01234">
    <property type="entry name" value="Haemolytic"/>
    <property type="match status" value="1"/>
</dbReference>
<organism evidence="3 4">
    <name type="scientific">Cellulomonas oligotrophica</name>
    <dbReference type="NCBI Taxonomy" id="931536"/>
    <lineage>
        <taxon>Bacteria</taxon>
        <taxon>Bacillati</taxon>
        <taxon>Actinomycetota</taxon>
        <taxon>Actinomycetes</taxon>
        <taxon>Micrococcales</taxon>
        <taxon>Cellulomonadaceae</taxon>
        <taxon>Cellulomonas</taxon>
    </lineage>
</organism>
<dbReference type="NCBIfam" id="TIGR00278">
    <property type="entry name" value="membrane protein insertion efficiency factor YidD"/>
    <property type="match status" value="1"/>
</dbReference>
<keyword evidence="1" id="KW-1003">Cell membrane</keyword>
<comment type="caution">
    <text evidence="3">The sequence shown here is derived from an EMBL/GenBank/DDBJ whole genome shotgun (WGS) entry which is preliminary data.</text>
</comment>
<name>A0ABQ4DF72_9CELL</name>
<comment type="similarity">
    <text evidence="1">Belongs to the UPF0161 family.</text>
</comment>
<evidence type="ECO:0000256" key="1">
    <source>
        <dbReference type="HAMAP-Rule" id="MF_00386"/>
    </source>
</evidence>
<keyword evidence="4" id="KW-1185">Reference proteome</keyword>
<comment type="subcellular location">
    <subcellularLocation>
        <location evidence="1">Cell membrane</location>
        <topology evidence="1">Peripheral membrane protein</topology>
        <orientation evidence="1">Cytoplasmic side</orientation>
    </subcellularLocation>
</comment>
<reference evidence="3 4" key="1">
    <citation type="submission" date="2021-01" db="EMBL/GenBank/DDBJ databases">
        <title>Whole genome shotgun sequence of Cellulomonas oligotrophica NBRC 109435.</title>
        <authorList>
            <person name="Komaki H."/>
            <person name="Tamura T."/>
        </authorList>
    </citation>
    <scope>NUCLEOTIDE SEQUENCE [LARGE SCALE GENOMIC DNA]</scope>
    <source>
        <strain evidence="3 4">NBRC 109435</strain>
    </source>
</reference>
<dbReference type="EMBL" id="BONN01000016">
    <property type="protein sequence ID" value="GIG34373.1"/>
    <property type="molecule type" value="Genomic_DNA"/>
</dbReference>
<gene>
    <name evidence="3" type="ORF">Col01nite_35320</name>
</gene>
<accession>A0ABQ4DF72</accession>
<dbReference type="Pfam" id="PF01809">
    <property type="entry name" value="YidD"/>
    <property type="match status" value="1"/>
</dbReference>
<protein>
    <recommendedName>
        <fullName evidence="1">Putative membrane protein insertion efficiency factor</fullName>
    </recommendedName>
</protein>
<proteinExistence type="inferred from homology"/>
<evidence type="ECO:0000313" key="4">
    <source>
        <dbReference type="Proteomes" id="UP000618382"/>
    </source>
</evidence>
<dbReference type="Proteomes" id="UP000618382">
    <property type="component" value="Unassembled WGS sequence"/>
</dbReference>
<comment type="function">
    <text evidence="1">Could be involved in insertion of integral membrane proteins into the membrane.</text>
</comment>
<dbReference type="InterPro" id="IPR002696">
    <property type="entry name" value="Membr_insert_effic_factor_YidD"/>
</dbReference>
<evidence type="ECO:0000256" key="2">
    <source>
        <dbReference type="SAM" id="MobiDB-lite"/>
    </source>
</evidence>
<dbReference type="PANTHER" id="PTHR33383:SF1">
    <property type="entry name" value="MEMBRANE PROTEIN INSERTION EFFICIENCY FACTOR-RELATED"/>
    <property type="match status" value="1"/>
</dbReference>
<feature type="region of interest" description="Disordered" evidence="2">
    <location>
        <begin position="82"/>
        <end position="101"/>
    </location>
</feature>
<sequence>MAAMTVRRAVTVVRRIPATLLLALLRVYQVVVSPMTPPTCRFYPSCSQYAVVAVQRHGALRGTWLAIRRLLRCHPWNPGGVDDVPPARPAHRHHDAATPAH</sequence>
<dbReference type="PANTHER" id="PTHR33383">
    <property type="entry name" value="MEMBRANE PROTEIN INSERTION EFFICIENCY FACTOR-RELATED"/>
    <property type="match status" value="1"/>
</dbReference>
<dbReference type="HAMAP" id="MF_00386">
    <property type="entry name" value="UPF0161_YidD"/>
    <property type="match status" value="1"/>
</dbReference>
<keyword evidence="1" id="KW-0472">Membrane</keyword>